<keyword evidence="9" id="KW-1185">Reference proteome</keyword>
<reference evidence="8" key="1">
    <citation type="submission" date="2017-07" db="EMBL/GenBank/DDBJ databases">
        <title>Taro Niue Genome Assembly and Annotation.</title>
        <authorList>
            <person name="Atibalentja N."/>
            <person name="Keating K."/>
            <person name="Fields C.J."/>
        </authorList>
    </citation>
    <scope>NUCLEOTIDE SEQUENCE</scope>
    <source>
        <strain evidence="8">Niue_2</strain>
        <tissue evidence="8">Leaf</tissue>
    </source>
</reference>
<keyword evidence="3" id="KW-0808">Transferase</keyword>
<evidence type="ECO:0000256" key="2">
    <source>
        <dbReference type="ARBA" id="ARBA00022527"/>
    </source>
</evidence>
<evidence type="ECO:0000256" key="3">
    <source>
        <dbReference type="ARBA" id="ARBA00022679"/>
    </source>
</evidence>
<gene>
    <name evidence="8" type="ORF">Taro_015247</name>
</gene>
<evidence type="ECO:0000256" key="7">
    <source>
        <dbReference type="SAM" id="MobiDB-lite"/>
    </source>
</evidence>
<keyword evidence="4" id="KW-0547">Nucleotide-binding</keyword>
<dbReference type="SUPFAM" id="SSF56112">
    <property type="entry name" value="Protein kinase-like (PK-like)"/>
    <property type="match status" value="1"/>
</dbReference>
<evidence type="ECO:0000256" key="5">
    <source>
        <dbReference type="ARBA" id="ARBA00022777"/>
    </source>
</evidence>
<dbReference type="AlphaFoldDB" id="A0A843UKU3"/>
<dbReference type="Gene3D" id="3.30.200.20">
    <property type="entry name" value="Phosphorylase Kinase, domain 1"/>
    <property type="match status" value="1"/>
</dbReference>
<dbReference type="GO" id="GO:0035556">
    <property type="term" value="P:intracellular signal transduction"/>
    <property type="evidence" value="ECO:0007669"/>
    <property type="project" value="TreeGrafter"/>
</dbReference>
<evidence type="ECO:0000256" key="4">
    <source>
        <dbReference type="ARBA" id="ARBA00022741"/>
    </source>
</evidence>
<dbReference type="PANTHER" id="PTHR24356">
    <property type="entry name" value="SERINE/THREONINE-PROTEIN KINASE"/>
    <property type="match status" value="1"/>
</dbReference>
<evidence type="ECO:0000256" key="6">
    <source>
        <dbReference type="ARBA" id="ARBA00022840"/>
    </source>
</evidence>
<comment type="caution">
    <text evidence="8">The sequence shown here is derived from an EMBL/GenBank/DDBJ whole genome shotgun (WGS) entry which is preliminary data.</text>
</comment>
<feature type="region of interest" description="Disordered" evidence="7">
    <location>
        <begin position="144"/>
        <end position="176"/>
    </location>
</feature>
<accession>A0A843UKU3</accession>
<dbReference type="InterPro" id="IPR050236">
    <property type="entry name" value="Ser_Thr_kinase_AGC"/>
</dbReference>
<evidence type="ECO:0000313" key="9">
    <source>
        <dbReference type="Proteomes" id="UP000652761"/>
    </source>
</evidence>
<dbReference type="InterPro" id="IPR011009">
    <property type="entry name" value="Kinase-like_dom_sf"/>
</dbReference>
<keyword evidence="6" id="KW-0067">ATP-binding</keyword>
<protein>
    <recommendedName>
        <fullName evidence="1">non-specific serine/threonine protein kinase</fullName>
        <ecNumber evidence="1">2.7.11.1</ecNumber>
    </recommendedName>
</protein>
<feature type="compositionally biased region" description="Polar residues" evidence="7">
    <location>
        <begin position="149"/>
        <end position="173"/>
    </location>
</feature>
<dbReference type="EMBL" id="NMUH01000652">
    <property type="protein sequence ID" value="MQL82766.1"/>
    <property type="molecule type" value="Genomic_DNA"/>
</dbReference>
<dbReference type="PANTHER" id="PTHR24356:SF354">
    <property type="entry name" value="SERINE_THREONINE PROTEIN KINASE IRE4-RELATED"/>
    <property type="match status" value="1"/>
</dbReference>
<dbReference type="Gene3D" id="1.10.510.10">
    <property type="entry name" value="Transferase(Phosphotransferase) domain 1"/>
    <property type="match status" value="1"/>
</dbReference>
<dbReference type="EC" id="2.7.11.1" evidence="1"/>
<dbReference type="GO" id="GO:0005524">
    <property type="term" value="F:ATP binding"/>
    <property type="evidence" value="ECO:0007669"/>
    <property type="project" value="UniProtKB-KW"/>
</dbReference>
<organism evidence="8 9">
    <name type="scientific">Colocasia esculenta</name>
    <name type="common">Wild taro</name>
    <name type="synonym">Arum esculentum</name>
    <dbReference type="NCBI Taxonomy" id="4460"/>
    <lineage>
        <taxon>Eukaryota</taxon>
        <taxon>Viridiplantae</taxon>
        <taxon>Streptophyta</taxon>
        <taxon>Embryophyta</taxon>
        <taxon>Tracheophyta</taxon>
        <taxon>Spermatophyta</taxon>
        <taxon>Magnoliopsida</taxon>
        <taxon>Liliopsida</taxon>
        <taxon>Araceae</taxon>
        <taxon>Aroideae</taxon>
        <taxon>Colocasieae</taxon>
        <taxon>Colocasia</taxon>
    </lineage>
</organism>
<keyword evidence="5" id="KW-0418">Kinase</keyword>
<dbReference type="OrthoDB" id="1716081at2759"/>
<evidence type="ECO:0000313" key="8">
    <source>
        <dbReference type="EMBL" id="MQL82766.1"/>
    </source>
</evidence>
<keyword evidence="2" id="KW-0723">Serine/threonine-protein kinase</keyword>
<dbReference type="Proteomes" id="UP000652761">
    <property type="component" value="Unassembled WGS sequence"/>
</dbReference>
<sequence>MLRCHCDLIPIRRSLAASPFLPHYSPFSLKETPDLHSRRPKEASYVDLKFHSFIVEPILPNNSSMLDEHDTVVDPGRFRCRRLLIQDPGQRLGANGASEVKAHPFFKMVDWDNLALQKAAFVPNPDTDDDTSYFLSRYSSSSIHVPEDLNSSDCVSDATESSSHNGNDSNDVDQNGEWRDLVSSSAVDLSSINFSFKSII</sequence>
<dbReference type="GO" id="GO:0004674">
    <property type="term" value="F:protein serine/threonine kinase activity"/>
    <property type="evidence" value="ECO:0007669"/>
    <property type="project" value="UniProtKB-KW"/>
</dbReference>
<proteinExistence type="predicted"/>
<name>A0A843UKU3_COLES</name>
<evidence type="ECO:0000256" key="1">
    <source>
        <dbReference type="ARBA" id="ARBA00012513"/>
    </source>
</evidence>